<keyword evidence="2" id="KW-1185">Reference proteome</keyword>
<comment type="caution">
    <text evidence="1">The sequence shown here is derived from an EMBL/GenBank/DDBJ whole genome shotgun (WGS) entry which is preliminary data.</text>
</comment>
<evidence type="ECO:0000313" key="1">
    <source>
        <dbReference type="EMBL" id="CAI9554427.1"/>
    </source>
</evidence>
<dbReference type="EMBL" id="CATNWA010007633">
    <property type="protein sequence ID" value="CAI9554427.1"/>
    <property type="molecule type" value="Genomic_DNA"/>
</dbReference>
<proteinExistence type="predicted"/>
<name>A0ABN9C333_9NEOB</name>
<accession>A0ABN9C333</accession>
<reference evidence="1" key="1">
    <citation type="submission" date="2023-05" db="EMBL/GenBank/DDBJ databases">
        <authorList>
            <person name="Stuckert A."/>
        </authorList>
    </citation>
    <scope>NUCLEOTIDE SEQUENCE</scope>
</reference>
<sequence>MAQISPKCGKREDVNYNGEKSPLWAGQRHNLLRGSLIIVRGMKMRKLLQEISLLWEGQRHKLLQEMSPLWEGHRYKPLQEISPLWEG</sequence>
<dbReference type="Proteomes" id="UP001162483">
    <property type="component" value="Unassembled WGS sequence"/>
</dbReference>
<evidence type="ECO:0000313" key="2">
    <source>
        <dbReference type="Proteomes" id="UP001162483"/>
    </source>
</evidence>
<gene>
    <name evidence="1" type="ORF">SPARVUS_LOCUS4213895</name>
</gene>
<protein>
    <submittedName>
        <fullName evidence="1">Uncharacterized protein</fullName>
    </submittedName>
</protein>
<organism evidence="1 2">
    <name type="scientific">Staurois parvus</name>
    <dbReference type="NCBI Taxonomy" id="386267"/>
    <lineage>
        <taxon>Eukaryota</taxon>
        <taxon>Metazoa</taxon>
        <taxon>Chordata</taxon>
        <taxon>Craniata</taxon>
        <taxon>Vertebrata</taxon>
        <taxon>Euteleostomi</taxon>
        <taxon>Amphibia</taxon>
        <taxon>Batrachia</taxon>
        <taxon>Anura</taxon>
        <taxon>Neobatrachia</taxon>
        <taxon>Ranoidea</taxon>
        <taxon>Ranidae</taxon>
        <taxon>Staurois</taxon>
    </lineage>
</organism>